<dbReference type="InterPro" id="IPR001611">
    <property type="entry name" value="Leu-rich_rpt"/>
</dbReference>
<dbReference type="InParanoid" id="F6Q3Z9"/>
<dbReference type="Pfam" id="PF00560">
    <property type="entry name" value="LRR_1"/>
    <property type="match status" value="1"/>
</dbReference>
<evidence type="ECO:0000256" key="1">
    <source>
        <dbReference type="ARBA" id="ARBA00022614"/>
    </source>
</evidence>
<dbReference type="InterPro" id="IPR032675">
    <property type="entry name" value="LRR_dom_sf"/>
</dbReference>
<keyword evidence="2" id="KW-0677">Repeat</keyword>
<accession>A0A1W2WGH2</accession>
<dbReference type="FunFam" id="3.80.10.10:FF:000041">
    <property type="entry name" value="LRR receptor-like serine/threonine-protein kinase ERECTA"/>
    <property type="match status" value="1"/>
</dbReference>
<dbReference type="Gene3D" id="3.80.10.10">
    <property type="entry name" value="Ribonuclease Inhibitor"/>
    <property type="match status" value="1"/>
</dbReference>
<evidence type="ECO:0000313" key="3">
    <source>
        <dbReference type="Ensembl" id="ENSCINP00000001041.3"/>
    </source>
</evidence>
<organism evidence="3 4">
    <name type="scientific">Ciona intestinalis</name>
    <name type="common">Transparent sea squirt</name>
    <name type="synonym">Ascidia intestinalis</name>
    <dbReference type="NCBI Taxonomy" id="7719"/>
    <lineage>
        <taxon>Eukaryota</taxon>
        <taxon>Metazoa</taxon>
        <taxon>Chordata</taxon>
        <taxon>Tunicata</taxon>
        <taxon>Ascidiacea</taxon>
        <taxon>Phlebobranchia</taxon>
        <taxon>Cionidae</taxon>
        <taxon>Ciona</taxon>
    </lineage>
</organism>
<dbReference type="RefSeq" id="XP_002128694.1">
    <property type="nucleotide sequence ID" value="XM_002128658.5"/>
</dbReference>
<name>F6Q3Z9_CIOIN</name>
<keyword evidence="4" id="KW-1185">Reference proteome</keyword>
<reference evidence="4" key="1">
    <citation type="journal article" date="2002" name="Science">
        <title>The draft genome of Ciona intestinalis: insights into chordate and vertebrate origins.</title>
        <authorList>
            <person name="Dehal P."/>
            <person name="Satou Y."/>
            <person name="Campbell R.K."/>
            <person name="Chapman J."/>
            <person name="Degnan B."/>
            <person name="De Tomaso A."/>
            <person name="Davidson B."/>
            <person name="Di Gregorio A."/>
            <person name="Gelpke M."/>
            <person name="Goodstein D.M."/>
            <person name="Harafuji N."/>
            <person name="Hastings K.E."/>
            <person name="Ho I."/>
            <person name="Hotta K."/>
            <person name="Huang W."/>
            <person name="Kawashima T."/>
            <person name="Lemaire P."/>
            <person name="Martinez D."/>
            <person name="Meinertzhagen I.A."/>
            <person name="Necula S."/>
            <person name="Nonaka M."/>
            <person name="Putnam N."/>
            <person name="Rash S."/>
            <person name="Saiga H."/>
            <person name="Satake M."/>
            <person name="Terry A."/>
            <person name="Yamada L."/>
            <person name="Wang H.G."/>
            <person name="Awazu S."/>
            <person name="Azumi K."/>
            <person name="Boore J."/>
            <person name="Branno M."/>
            <person name="Chin-Bow S."/>
            <person name="DeSantis R."/>
            <person name="Doyle S."/>
            <person name="Francino P."/>
            <person name="Keys D.N."/>
            <person name="Haga S."/>
            <person name="Hayashi H."/>
            <person name="Hino K."/>
            <person name="Imai K.S."/>
            <person name="Inaba K."/>
            <person name="Kano S."/>
            <person name="Kobayashi K."/>
            <person name="Kobayashi M."/>
            <person name="Lee B.I."/>
            <person name="Makabe K.W."/>
            <person name="Manohar C."/>
            <person name="Matassi G."/>
            <person name="Medina M."/>
            <person name="Mochizuki Y."/>
            <person name="Mount S."/>
            <person name="Morishita T."/>
            <person name="Miura S."/>
            <person name="Nakayama A."/>
            <person name="Nishizaka S."/>
            <person name="Nomoto H."/>
            <person name="Ohta F."/>
            <person name="Oishi K."/>
            <person name="Rigoutsos I."/>
            <person name="Sano M."/>
            <person name="Sasaki A."/>
            <person name="Sasakura Y."/>
            <person name="Shoguchi E."/>
            <person name="Shin-i T."/>
            <person name="Spagnuolo A."/>
            <person name="Stainier D."/>
            <person name="Suzuki M.M."/>
            <person name="Tassy O."/>
            <person name="Takatori N."/>
            <person name="Tokuoka M."/>
            <person name="Yagi K."/>
            <person name="Yoshizaki F."/>
            <person name="Wada S."/>
            <person name="Zhang C."/>
            <person name="Hyatt P.D."/>
            <person name="Larimer F."/>
            <person name="Detter C."/>
            <person name="Doggett N."/>
            <person name="Glavina T."/>
            <person name="Hawkins T."/>
            <person name="Richardson P."/>
            <person name="Lucas S."/>
            <person name="Kohara Y."/>
            <person name="Levine M."/>
            <person name="Satoh N."/>
            <person name="Rokhsar D.S."/>
        </authorList>
    </citation>
    <scope>NUCLEOTIDE SEQUENCE [LARGE SCALE GENOMIC DNA]</scope>
</reference>
<dbReference type="AlphaFoldDB" id="F6Q3Z9"/>
<dbReference type="GeneTree" id="ENSGT00940000163916"/>
<dbReference type="OMA" id="LYHTCHR"/>
<dbReference type="InterPro" id="IPR050216">
    <property type="entry name" value="LRR_domain-containing"/>
</dbReference>
<keyword evidence="1" id="KW-0433">Leucine-rich repeat</keyword>
<dbReference type="GeneID" id="100185345"/>
<accession>F6Q3Z9</accession>
<sequence>MDECSCDPQLVEALETSGGSLLMNYQRLETLPGNIFCKIHSKLVRRIFGKCNLIKTISGVLVYVNIVEIYLPSNRMTRLPESICDLQSLESLNLTDNSVEELPSSIGKLNKLNQLILRNNCLKRIPPEIGNLANLCMLDLAHNGLHQVPAQIKGCKSLKHLYLSNNKLATLQRQVCDLETLEDVCVGSNNLLHLPPDLGTNRNLVSVNVSENNFLTAIPWSLKGKHLKYHSSYLTQLTPIAATSTSMQPCYVNSNNDKVYLPNYLNINPGIPALMDLSARAINLSTYKDSLLFDRLPKNVYDIIIDPTGHCNCCKNKLFWSVFVKSVGHADFVSLDGGVTTSLHYLVFCCSSLCLDSFK</sequence>
<dbReference type="InterPro" id="IPR003591">
    <property type="entry name" value="Leu-rich_rpt_typical-subtyp"/>
</dbReference>
<proteinExistence type="predicted"/>
<dbReference type="RefSeq" id="XP_026694687.1">
    <property type="nucleotide sequence ID" value="XM_026838886.1"/>
</dbReference>
<dbReference type="STRING" id="7719.ENSCINP00000001041"/>
<dbReference type="SUPFAM" id="SSF52058">
    <property type="entry name" value="L domain-like"/>
    <property type="match status" value="1"/>
</dbReference>
<dbReference type="Pfam" id="PF13855">
    <property type="entry name" value="LRR_8"/>
    <property type="match status" value="1"/>
</dbReference>
<dbReference type="PANTHER" id="PTHR48051:SF1">
    <property type="entry name" value="RAS SUPPRESSOR PROTEIN 1"/>
    <property type="match status" value="1"/>
</dbReference>
<evidence type="ECO:0000256" key="2">
    <source>
        <dbReference type="ARBA" id="ARBA00022737"/>
    </source>
</evidence>
<dbReference type="PANTHER" id="PTHR48051">
    <property type="match status" value="1"/>
</dbReference>
<reference evidence="3" key="3">
    <citation type="submission" date="2025-09" db="UniProtKB">
        <authorList>
            <consortium name="Ensembl"/>
        </authorList>
    </citation>
    <scope>IDENTIFICATION</scope>
</reference>
<dbReference type="Proteomes" id="UP000008144">
    <property type="component" value="Unassembled WGS sequence"/>
</dbReference>
<protein>
    <submittedName>
        <fullName evidence="3">Leucine-rich repeat-containing protein 28-like</fullName>
    </submittedName>
</protein>
<dbReference type="KEGG" id="cin:100185345"/>
<evidence type="ECO:0000313" key="4">
    <source>
        <dbReference type="Proteomes" id="UP000008144"/>
    </source>
</evidence>
<gene>
    <name evidence="3" type="primary">LOC100185345</name>
</gene>
<reference evidence="3" key="2">
    <citation type="submission" date="2025-08" db="UniProtKB">
        <authorList>
            <consortium name="Ensembl"/>
        </authorList>
    </citation>
    <scope>IDENTIFICATION</scope>
</reference>
<dbReference type="OrthoDB" id="2021138at2759"/>
<dbReference type="Ensembl" id="ENSCINT00000001041.3">
    <property type="protein sequence ID" value="ENSCINP00000001041.3"/>
    <property type="gene ID" value="ENSCING00000000566.3"/>
</dbReference>
<dbReference type="HOGENOM" id="CLU_064321_1_0_1"/>
<dbReference type="SMART" id="SM00369">
    <property type="entry name" value="LRR_TYP"/>
    <property type="match status" value="4"/>
</dbReference>